<evidence type="ECO:0000256" key="4">
    <source>
        <dbReference type="ARBA" id="ARBA00022630"/>
    </source>
</evidence>
<evidence type="ECO:0000256" key="7">
    <source>
        <dbReference type="ARBA" id="ARBA00022695"/>
    </source>
</evidence>
<comment type="pathway">
    <text evidence="2 15">Cofactor biosynthesis; FAD biosynthesis; FAD from FMN: step 1/1.</text>
</comment>
<evidence type="ECO:0000256" key="13">
    <source>
        <dbReference type="ARBA" id="ARBA00047880"/>
    </source>
</evidence>
<dbReference type="Pfam" id="PF06574">
    <property type="entry name" value="FAD_syn"/>
    <property type="match status" value="1"/>
</dbReference>
<keyword evidence="18" id="KW-1185">Reference proteome</keyword>
<comment type="catalytic activity">
    <reaction evidence="14 15">
        <text>FMN + ATP + H(+) = FAD + diphosphate</text>
        <dbReference type="Rhea" id="RHEA:17237"/>
        <dbReference type="ChEBI" id="CHEBI:15378"/>
        <dbReference type="ChEBI" id="CHEBI:30616"/>
        <dbReference type="ChEBI" id="CHEBI:33019"/>
        <dbReference type="ChEBI" id="CHEBI:57692"/>
        <dbReference type="ChEBI" id="CHEBI:58210"/>
        <dbReference type="EC" id="2.7.7.2"/>
    </reaction>
</comment>
<evidence type="ECO:0000256" key="10">
    <source>
        <dbReference type="ARBA" id="ARBA00022827"/>
    </source>
</evidence>
<dbReference type="GO" id="GO:0006747">
    <property type="term" value="P:FAD biosynthetic process"/>
    <property type="evidence" value="ECO:0007669"/>
    <property type="project" value="UniProtKB-UniRule"/>
</dbReference>
<comment type="pathway">
    <text evidence="3 15">Cofactor biosynthesis; FMN biosynthesis; FMN from riboflavin (ATP route): step 1/1.</text>
</comment>
<dbReference type="GO" id="GO:0009231">
    <property type="term" value="P:riboflavin biosynthetic process"/>
    <property type="evidence" value="ECO:0007669"/>
    <property type="project" value="InterPro"/>
</dbReference>
<protein>
    <recommendedName>
        <fullName evidence="15">Riboflavin biosynthesis protein</fullName>
    </recommendedName>
    <domain>
        <recommendedName>
            <fullName evidence="15">Riboflavin kinase</fullName>
            <ecNumber evidence="15">2.7.1.26</ecNumber>
        </recommendedName>
        <alternativeName>
            <fullName evidence="15">Flavokinase</fullName>
        </alternativeName>
    </domain>
    <domain>
        <recommendedName>
            <fullName evidence="15">FMN adenylyltransferase</fullName>
            <ecNumber evidence="15">2.7.7.2</ecNumber>
        </recommendedName>
        <alternativeName>
            <fullName evidence="15">FAD pyrophosphorylase</fullName>
        </alternativeName>
        <alternativeName>
            <fullName evidence="15">FAD synthase</fullName>
        </alternativeName>
    </domain>
</protein>
<dbReference type="PANTHER" id="PTHR22749:SF6">
    <property type="entry name" value="RIBOFLAVIN KINASE"/>
    <property type="match status" value="1"/>
</dbReference>
<keyword evidence="11 15" id="KW-0067">ATP-binding</keyword>
<evidence type="ECO:0000256" key="1">
    <source>
        <dbReference type="ARBA" id="ARBA00002121"/>
    </source>
</evidence>
<dbReference type="SUPFAM" id="SSF82114">
    <property type="entry name" value="Riboflavin kinase-like"/>
    <property type="match status" value="1"/>
</dbReference>
<evidence type="ECO:0000313" key="18">
    <source>
        <dbReference type="Proteomes" id="UP001144805"/>
    </source>
</evidence>
<evidence type="ECO:0000256" key="11">
    <source>
        <dbReference type="ARBA" id="ARBA00022840"/>
    </source>
</evidence>
<dbReference type="GO" id="GO:0003919">
    <property type="term" value="F:FMN adenylyltransferase activity"/>
    <property type="evidence" value="ECO:0007669"/>
    <property type="project" value="UniProtKB-UniRule"/>
</dbReference>
<dbReference type="EMBL" id="JAPKNK010000007">
    <property type="protein sequence ID" value="MCX5570773.1"/>
    <property type="molecule type" value="Genomic_DNA"/>
</dbReference>
<gene>
    <name evidence="17" type="ORF">OSH07_16325</name>
</gene>
<comment type="catalytic activity">
    <reaction evidence="13 15">
        <text>riboflavin + ATP = FMN + ADP + H(+)</text>
        <dbReference type="Rhea" id="RHEA:14357"/>
        <dbReference type="ChEBI" id="CHEBI:15378"/>
        <dbReference type="ChEBI" id="CHEBI:30616"/>
        <dbReference type="ChEBI" id="CHEBI:57986"/>
        <dbReference type="ChEBI" id="CHEBI:58210"/>
        <dbReference type="ChEBI" id="CHEBI:456216"/>
        <dbReference type="EC" id="2.7.1.26"/>
    </reaction>
</comment>
<dbReference type="AlphaFoldDB" id="A0A9X3E432"/>
<name>A0A9X3E432_9HYPH</name>
<dbReference type="Pfam" id="PF01687">
    <property type="entry name" value="Flavokinase"/>
    <property type="match status" value="1"/>
</dbReference>
<dbReference type="EC" id="2.7.1.26" evidence="15"/>
<feature type="domain" description="Riboflavin kinase" evidence="16">
    <location>
        <begin position="193"/>
        <end position="317"/>
    </location>
</feature>
<dbReference type="InterPro" id="IPR014729">
    <property type="entry name" value="Rossmann-like_a/b/a_fold"/>
</dbReference>
<dbReference type="PIRSF" id="PIRSF004491">
    <property type="entry name" value="FAD_Synth"/>
    <property type="match status" value="1"/>
</dbReference>
<dbReference type="RefSeq" id="WP_266339744.1">
    <property type="nucleotide sequence ID" value="NZ_JAPKNK010000007.1"/>
</dbReference>
<reference evidence="17" key="1">
    <citation type="submission" date="2022-11" db="EMBL/GenBank/DDBJ databases">
        <title>Biodiversity and phylogenetic relationships of bacteria.</title>
        <authorList>
            <person name="Machado R.A.R."/>
            <person name="Bhat A."/>
            <person name="Loulou A."/>
            <person name="Kallel S."/>
        </authorList>
    </citation>
    <scope>NUCLEOTIDE SEQUENCE</scope>
    <source>
        <strain evidence="17">K-TC2</strain>
    </source>
</reference>
<dbReference type="InterPro" id="IPR023465">
    <property type="entry name" value="Riboflavin_kinase_dom_sf"/>
</dbReference>
<dbReference type="NCBIfam" id="NF004160">
    <property type="entry name" value="PRK05627.1-3"/>
    <property type="match status" value="1"/>
</dbReference>
<keyword evidence="6 15" id="KW-0808">Transferase</keyword>
<dbReference type="InterPro" id="IPR023468">
    <property type="entry name" value="Riboflavin_kinase"/>
</dbReference>
<evidence type="ECO:0000256" key="15">
    <source>
        <dbReference type="PIRNR" id="PIRNR004491"/>
    </source>
</evidence>
<dbReference type="InterPro" id="IPR015865">
    <property type="entry name" value="Riboflavin_kinase_bac/euk"/>
</dbReference>
<evidence type="ECO:0000256" key="3">
    <source>
        <dbReference type="ARBA" id="ARBA00005201"/>
    </source>
</evidence>
<dbReference type="PANTHER" id="PTHR22749">
    <property type="entry name" value="RIBOFLAVIN KINASE/FMN ADENYLYLTRANSFERASE"/>
    <property type="match status" value="1"/>
</dbReference>
<evidence type="ECO:0000259" key="16">
    <source>
        <dbReference type="SMART" id="SM00904"/>
    </source>
</evidence>
<dbReference type="Proteomes" id="UP001144805">
    <property type="component" value="Unassembled WGS sequence"/>
</dbReference>
<keyword evidence="10 15" id="KW-0274">FAD</keyword>
<keyword evidence="4 15" id="KW-0285">Flavoprotein</keyword>
<dbReference type="InterPro" id="IPR002606">
    <property type="entry name" value="Riboflavin_kinase_bac"/>
</dbReference>
<evidence type="ECO:0000256" key="6">
    <source>
        <dbReference type="ARBA" id="ARBA00022679"/>
    </source>
</evidence>
<keyword evidence="9 15" id="KW-0418">Kinase</keyword>
<keyword evidence="7 15" id="KW-0548">Nucleotidyltransferase</keyword>
<evidence type="ECO:0000256" key="2">
    <source>
        <dbReference type="ARBA" id="ARBA00004726"/>
    </source>
</evidence>
<comment type="similarity">
    <text evidence="15">Belongs to the ribF family.</text>
</comment>
<dbReference type="EC" id="2.7.7.2" evidence="15"/>
<evidence type="ECO:0000256" key="5">
    <source>
        <dbReference type="ARBA" id="ARBA00022643"/>
    </source>
</evidence>
<comment type="caution">
    <text evidence="17">The sequence shown here is derived from an EMBL/GenBank/DDBJ whole genome shotgun (WGS) entry which is preliminary data.</text>
</comment>
<keyword evidence="5 15" id="KW-0288">FMN</keyword>
<dbReference type="CDD" id="cd02064">
    <property type="entry name" value="FAD_synthetase_N"/>
    <property type="match status" value="1"/>
</dbReference>
<evidence type="ECO:0000256" key="12">
    <source>
        <dbReference type="ARBA" id="ARBA00023268"/>
    </source>
</evidence>
<comment type="function">
    <text evidence="1">Catalyzes the phosphorylation of riboflavin to FMN followed by the adenylation of FMN to FAD.</text>
</comment>
<accession>A0A9X3E432</accession>
<organism evidence="17 18">
    <name type="scientific">Kaistia nematophila</name>
    <dbReference type="NCBI Taxonomy" id="2994654"/>
    <lineage>
        <taxon>Bacteria</taxon>
        <taxon>Pseudomonadati</taxon>
        <taxon>Pseudomonadota</taxon>
        <taxon>Alphaproteobacteria</taxon>
        <taxon>Hyphomicrobiales</taxon>
        <taxon>Kaistiaceae</taxon>
        <taxon>Kaistia</taxon>
    </lineage>
</organism>
<sequence>MTSAHAPLPAARILPLDALPAEYRRSAVAIGNFDGMHRGHQALLDAARSEAKVHGTPSLLLTFEPHPRSVFRPDTPLFRLTPIEAKARIAAAFGLDGIVVANFDQEFSKTSAADFVDRILVRQLDISAAIIGHDFHFGHDRQGSPAFLAHEGLRRGFTMSVLGAVMDDHGVAFSSSRVRQALESGAVETANAELGYRWFVSGTVQHGDKRGRELGYPTANVRLPSDCGLALGIYAVTLTRADGSVHPAVASYGRRPTFDNGAVLLEVHVFDFNEQLYDETVAVTFHAFLRSEARFASIEALIEQMDQDSLDARRILAAAGPGTALDQRLAGIAPTVRVAPGEPIR</sequence>
<dbReference type="FunFam" id="3.40.50.620:FF:000021">
    <property type="entry name" value="Riboflavin biosynthesis protein"/>
    <property type="match status" value="1"/>
</dbReference>
<keyword evidence="12" id="KW-0511">Multifunctional enzyme</keyword>
<dbReference type="Gene3D" id="3.40.50.620">
    <property type="entry name" value="HUPs"/>
    <property type="match status" value="1"/>
</dbReference>
<evidence type="ECO:0000256" key="14">
    <source>
        <dbReference type="ARBA" id="ARBA00049494"/>
    </source>
</evidence>
<dbReference type="GO" id="GO:0009398">
    <property type="term" value="P:FMN biosynthetic process"/>
    <property type="evidence" value="ECO:0007669"/>
    <property type="project" value="UniProtKB-UniRule"/>
</dbReference>
<evidence type="ECO:0000313" key="17">
    <source>
        <dbReference type="EMBL" id="MCX5570773.1"/>
    </source>
</evidence>
<dbReference type="InterPro" id="IPR015864">
    <property type="entry name" value="FAD_synthase"/>
</dbReference>
<dbReference type="Gene3D" id="2.40.30.30">
    <property type="entry name" value="Riboflavin kinase-like"/>
    <property type="match status" value="1"/>
</dbReference>
<keyword evidence="8 15" id="KW-0547">Nucleotide-binding</keyword>
<dbReference type="GO" id="GO:0008531">
    <property type="term" value="F:riboflavin kinase activity"/>
    <property type="evidence" value="ECO:0007669"/>
    <property type="project" value="UniProtKB-UniRule"/>
</dbReference>
<dbReference type="SMART" id="SM00904">
    <property type="entry name" value="Flavokinase"/>
    <property type="match status" value="1"/>
</dbReference>
<evidence type="ECO:0000256" key="9">
    <source>
        <dbReference type="ARBA" id="ARBA00022777"/>
    </source>
</evidence>
<dbReference type="GO" id="GO:0005524">
    <property type="term" value="F:ATP binding"/>
    <property type="evidence" value="ECO:0007669"/>
    <property type="project" value="UniProtKB-UniRule"/>
</dbReference>
<evidence type="ECO:0000256" key="8">
    <source>
        <dbReference type="ARBA" id="ARBA00022741"/>
    </source>
</evidence>
<dbReference type="NCBIfam" id="TIGR00083">
    <property type="entry name" value="ribF"/>
    <property type="match status" value="1"/>
</dbReference>
<dbReference type="SUPFAM" id="SSF52374">
    <property type="entry name" value="Nucleotidylyl transferase"/>
    <property type="match status" value="1"/>
</dbReference>
<proteinExistence type="inferred from homology"/>